<reference evidence="4" key="1">
    <citation type="submission" date="2023-08" db="EMBL/GenBank/DDBJ databases">
        <authorList>
            <person name="Chen Y."/>
            <person name="Shah S."/>
            <person name="Dougan E. K."/>
            <person name="Thang M."/>
            <person name="Chan C."/>
        </authorList>
    </citation>
    <scope>NUCLEOTIDE SEQUENCE</scope>
</reference>
<dbReference type="InterPro" id="IPR010989">
    <property type="entry name" value="SNARE"/>
</dbReference>
<dbReference type="GO" id="GO:0016020">
    <property type="term" value="C:membrane"/>
    <property type="evidence" value="ECO:0007669"/>
    <property type="project" value="InterPro"/>
</dbReference>
<dbReference type="Proteomes" id="UP001178507">
    <property type="component" value="Unassembled WGS sequence"/>
</dbReference>
<gene>
    <name evidence="4" type="ORF">EVOR1521_LOCUS30070</name>
</gene>
<protein>
    <recommendedName>
        <fullName evidence="3">t-SNARE coiled-coil homology domain-containing protein</fullName>
    </recommendedName>
</protein>
<organism evidence="4 5">
    <name type="scientific">Effrenium voratum</name>
    <dbReference type="NCBI Taxonomy" id="2562239"/>
    <lineage>
        <taxon>Eukaryota</taxon>
        <taxon>Sar</taxon>
        <taxon>Alveolata</taxon>
        <taxon>Dinophyceae</taxon>
        <taxon>Suessiales</taxon>
        <taxon>Symbiodiniaceae</taxon>
        <taxon>Effrenium</taxon>
    </lineage>
</organism>
<evidence type="ECO:0000313" key="5">
    <source>
        <dbReference type="Proteomes" id="UP001178507"/>
    </source>
</evidence>
<sequence>MSSPEQAVEASLRAALEQGAALKRLIRAPGRPEAAEEAQASRAKSQASLKDVEQKLQVMSRSPVKRDVAAQQLHKLKEQKIRESVDKLSKELSDVWAEWQAEEAWRARAASDPEAEPASLEEAAPDLEQAQVARQEEVSAGEIQLHAAMVDEYVQDVSNLSQNMRDMQRALLDLAHITEAQAGSLDNIEKGMEQASASTDGAARELRVTHDRQTSMRKTLCMLLLALMLAAAICTAAARQRS</sequence>
<dbReference type="EMBL" id="CAUJNA010003735">
    <property type="protein sequence ID" value="CAJ1408818.1"/>
    <property type="molecule type" value="Genomic_DNA"/>
</dbReference>
<feature type="domain" description="T-SNARE coiled-coil homology" evidence="3">
    <location>
        <begin position="147"/>
        <end position="209"/>
    </location>
</feature>
<evidence type="ECO:0000259" key="3">
    <source>
        <dbReference type="PROSITE" id="PS50192"/>
    </source>
</evidence>
<dbReference type="Gene3D" id="1.20.5.110">
    <property type="match status" value="1"/>
</dbReference>
<dbReference type="SUPFAM" id="SSF47661">
    <property type="entry name" value="t-snare proteins"/>
    <property type="match status" value="1"/>
</dbReference>
<evidence type="ECO:0000256" key="2">
    <source>
        <dbReference type="SAM" id="Phobius"/>
    </source>
</evidence>
<accession>A0AA36NM78</accession>
<name>A0AA36NM78_9DINO</name>
<dbReference type="GO" id="GO:0016192">
    <property type="term" value="P:vesicle-mediated transport"/>
    <property type="evidence" value="ECO:0007669"/>
    <property type="project" value="InterPro"/>
</dbReference>
<keyword evidence="2" id="KW-0812">Transmembrane</keyword>
<keyword evidence="5" id="KW-1185">Reference proteome</keyword>
<evidence type="ECO:0000256" key="1">
    <source>
        <dbReference type="SAM" id="MobiDB-lite"/>
    </source>
</evidence>
<keyword evidence="2" id="KW-0472">Membrane</keyword>
<dbReference type="Pfam" id="PF05739">
    <property type="entry name" value="SNARE"/>
    <property type="match status" value="1"/>
</dbReference>
<feature type="region of interest" description="Disordered" evidence="1">
    <location>
        <begin position="30"/>
        <end position="64"/>
    </location>
</feature>
<dbReference type="AlphaFoldDB" id="A0AA36NM78"/>
<dbReference type="InterPro" id="IPR000727">
    <property type="entry name" value="T_SNARE_dom"/>
</dbReference>
<keyword evidence="2" id="KW-1133">Transmembrane helix</keyword>
<dbReference type="PROSITE" id="PS50192">
    <property type="entry name" value="T_SNARE"/>
    <property type="match status" value="1"/>
</dbReference>
<evidence type="ECO:0000313" key="4">
    <source>
        <dbReference type="EMBL" id="CAJ1408818.1"/>
    </source>
</evidence>
<proteinExistence type="predicted"/>
<comment type="caution">
    <text evidence="4">The sequence shown here is derived from an EMBL/GenBank/DDBJ whole genome shotgun (WGS) entry which is preliminary data.</text>
</comment>
<feature type="transmembrane region" description="Helical" evidence="2">
    <location>
        <begin position="220"/>
        <end position="238"/>
    </location>
</feature>